<reference evidence="6 7" key="1">
    <citation type="submission" date="2024-02" db="EMBL/GenBank/DDBJ databases">
        <authorList>
            <person name="Daric V."/>
            <person name="Darras S."/>
        </authorList>
    </citation>
    <scope>NUCLEOTIDE SEQUENCE [LARGE SCALE GENOMIC DNA]</scope>
</reference>
<dbReference type="SFLD" id="SFLDG01205">
    <property type="entry name" value="AMPS.1"/>
    <property type="match status" value="1"/>
</dbReference>
<keyword evidence="2" id="KW-0808">Transferase</keyword>
<dbReference type="InterPro" id="IPR004046">
    <property type="entry name" value="GST_C"/>
</dbReference>
<dbReference type="PANTHER" id="PTHR11571:SF224">
    <property type="entry name" value="HEMATOPOIETIC PROSTAGLANDIN D SYNTHASE"/>
    <property type="match status" value="1"/>
</dbReference>
<dbReference type="CDD" id="cd03039">
    <property type="entry name" value="GST_N_Sigma_like"/>
    <property type="match status" value="1"/>
</dbReference>
<dbReference type="PANTHER" id="PTHR11571">
    <property type="entry name" value="GLUTATHIONE S-TRANSFERASE"/>
    <property type="match status" value="1"/>
</dbReference>
<name>A0ABP0GWK8_CLALP</name>
<dbReference type="Pfam" id="PF02798">
    <property type="entry name" value="GST_N"/>
    <property type="match status" value="1"/>
</dbReference>
<dbReference type="SFLD" id="SFLDG00363">
    <property type="entry name" value="AMPS_(cytGST):_Alpha-__Mu-__Pi"/>
    <property type="match status" value="1"/>
</dbReference>
<dbReference type="Pfam" id="PF14497">
    <property type="entry name" value="GST_C_3"/>
    <property type="match status" value="1"/>
</dbReference>
<dbReference type="Gene3D" id="1.20.1050.10">
    <property type="match status" value="1"/>
</dbReference>
<dbReference type="Proteomes" id="UP001642483">
    <property type="component" value="Unassembled WGS sequence"/>
</dbReference>
<evidence type="ECO:0000313" key="6">
    <source>
        <dbReference type="EMBL" id="CAK8696111.1"/>
    </source>
</evidence>
<sequence>MPTYKFCYFNARGFGEMSRLLFAQAGVEYEDVRYSGEEWPKHKPTMLFGQMPVLFVDGEQIAHSRAAFRYLAREFKLDGGNSLNAAKVDMWTEVLFEAISKLPFSEKDETKKAELTAAAFKDHIHPKLTKFEDALKANGGTYLFGNDLSAIDILMFAVYEMLNSRHPSEKLSEAHPTLKKVVDAIQQQPKIAKWLKERPKTEF</sequence>
<dbReference type="InterPro" id="IPR036249">
    <property type="entry name" value="Thioredoxin-like_sf"/>
</dbReference>
<evidence type="ECO:0000256" key="2">
    <source>
        <dbReference type="ARBA" id="ARBA00022679"/>
    </source>
</evidence>
<dbReference type="EC" id="2.5.1.18" evidence="1"/>
<dbReference type="SUPFAM" id="SSF47616">
    <property type="entry name" value="GST C-terminal domain-like"/>
    <property type="match status" value="1"/>
</dbReference>
<dbReference type="PROSITE" id="PS50404">
    <property type="entry name" value="GST_NTER"/>
    <property type="match status" value="1"/>
</dbReference>
<evidence type="ECO:0000256" key="1">
    <source>
        <dbReference type="ARBA" id="ARBA00012452"/>
    </source>
</evidence>
<evidence type="ECO:0000313" key="7">
    <source>
        <dbReference type="Proteomes" id="UP001642483"/>
    </source>
</evidence>
<dbReference type="Gene3D" id="3.40.30.10">
    <property type="entry name" value="Glutaredoxin"/>
    <property type="match status" value="1"/>
</dbReference>
<dbReference type="PROSITE" id="PS50405">
    <property type="entry name" value="GST_CTER"/>
    <property type="match status" value="1"/>
</dbReference>
<dbReference type="EMBL" id="CAWYQH010000152">
    <property type="protein sequence ID" value="CAK8696111.1"/>
    <property type="molecule type" value="Genomic_DNA"/>
</dbReference>
<protein>
    <recommendedName>
        <fullName evidence="1">glutathione transferase</fullName>
        <ecNumber evidence="1">2.5.1.18</ecNumber>
    </recommendedName>
</protein>
<evidence type="ECO:0000256" key="3">
    <source>
        <dbReference type="ARBA" id="ARBA00047960"/>
    </source>
</evidence>
<dbReference type="InterPro" id="IPR036282">
    <property type="entry name" value="Glutathione-S-Trfase_C_sf"/>
</dbReference>
<dbReference type="SUPFAM" id="SSF52833">
    <property type="entry name" value="Thioredoxin-like"/>
    <property type="match status" value="1"/>
</dbReference>
<accession>A0ABP0GWK8</accession>
<comment type="caution">
    <text evidence="6">The sequence shown here is derived from an EMBL/GenBank/DDBJ whole genome shotgun (WGS) entry which is preliminary data.</text>
</comment>
<feature type="domain" description="GST N-terminal" evidence="4">
    <location>
        <begin position="2"/>
        <end position="79"/>
    </location>
</feature>
<feature type="domain" description="GST C-terminal" evidence="5">
    <location>
        <begin position="81"/>
        <end position="203"/>
    </location>
</feature>
<keyword evidence="7" id="KW-1185">Reference proteome</keyword>
<gene>
    <name evidence="6" type="ORF">CVLEPA_LOCUS29297</name>
</gene>
<dbReference type="InterPro" id="IPR004045">
    <property type="entry name" value="Glutathione_S-Trfase_N"/>
</dbReference>
<proteinExistence type="predicted"/>
<dbReference type="InterPro" id="IPR010987">
    <property type="entry name" value="Glutathione-S-Trfase_C-like"/>
</dbReference>
<organism evidence="6 7">
    <name type="scientific">Clavelina lepadiformis</name>
    <name type="common">Light-bulb sea squirt</name>
    <name type="synonym">Ascidia lepadiformis</name>
    <dbReference type="NCBI Taxonomy" id="159417"/>
    <lineage>
        <taxon>Eukaryota</taxon>
        <taxon>Metazoa</taxon>
        <taxon>Chordata</taxon>
        <taxon>Tunicata</taxon>
        <taxon>Ascidiacea</taxon>
        <taxon>Aplousobranchia</taxon>
        <taxon>Clavelinidae</taxon>
        <taxon>Clavelina</taxon>
    </lineage>
</organism>
<dbReference type="InterPro" id="IPR040079">
    <property type="entry name" value="Glutathione_S-Trfase"/>
</dbReference>
<dbReference type="SFLD" id="SFLDS00019">
    <property type="entry name" value="Glutathione_Transferase_(cytos"/>
    <property type="match status" value="1"/>
</dbReference>
<dbReference type="InterPro" id="IPR050213">
    <property type="entry name" value="GST_superfamily"/>
</dbReference>
<evidence type="ECO:0000259" key="5">
    <source>
        <dbReference type="PROSITE" id="PS50405"/>
    </source>
</evidence>
<evidence type="ECO:0000259" key="4">
    <source>
        <dbReference type="PROSITE" id="PS50404"/>
    </source>
</evidence>
<comment type="catalytic activity">
    <reaction evidence="3">
        <text>RX + glutathione = an S-substituted glutathione + a halide anion + H(+)</text>
        <dbReference type="Rhea" id="RHEA:16437"/>
        <dbReference type="ChEBI" id="CHEBI:15378"/>
        <dbReference type="ChEBI" id="CHEBI:16042"/>
        <dbReference type="ChEBI" id="CHEBI:17792"/>
        <dbReference type="ChEBI" id="CHEBI:57925"/>
        <dbReference type="ChEBI" id="CHEBI:90779"/>
        <dbReference type="EC" id="2.5.1.18"/>
    </reaction>
</comment>